<evidence type="ECO:0000313" key="3">
    <source>
        <dbReference type="EMBL" id="SIT04754.1"/>
    </source>
</evidence>
<evidence type="ECO:0000256" key="1">
    <source>
        <dbReference type="SAM" id="MobiDB-lite"/>
    </source>
</evidence>
<dbReference type="Pfam" id="PF00092">
    <property type="entry name" value="VWA"/>
    <property type="match status" value="1"/>
</dbReference>
<reference evidence="4" key="1">
    <citation type="submission" date="2017-01" db="EMBL/GenBank/DDBJ databases">
        <authorList>
            <person name="Varghese N."/>
            <person name="Submissions S."/>
        </authorList>
    </citation>
    <scope>NUCLEOTIDE SEQUENCE [LARGE SCALE GENOMIC DNA]</scope>
    <source>
        <strain evidence="4">DSM 45196</strain>
    </source>
</reference>
<dbReference type="Gene3D" id="3.40.50.410">
    <property type="entry name" value="von Willebrand factor, type A domain"/>
    <property type="match status" value="1"/>
</dbReference>
<accession>A0A1N7P2G8</accession>
<feature type="region of interest" description="Disordered" evidence="1">
    <location>
        <begin position="444"/>
        <end position="463"/>
    </location>
</feature>
<feature type="domain" description="VWFA" evidence="2">
    <location>
        <begin position="154"/>
        <end position="350"/>
    </location>
</feature>
<dbReference type="PROSITE" id="PS51257">
    <property type="entry name" value="PROKAR_LIPOPROTEIN"/>
    <property type="match status" value="1"/>
</dbReference>
<name>A0A1N7P2G8_9BACL</name>
<feature type="region of interest" description="Disordered" evidence="1">
    <location>
        <begin position="31"/>
        <end position="59"/>
    </location>
</feature>
<dbReference type="AlphaFoldDB" id="A0A1N7P2G8"/>
<evidence type="ECO:0000259" key="2">
    <source>
        <dbReference type="PROSITE" id="PS50234"/>
    </source>
</evidence>
<organism evidence="3 4">
    <name type="scientific">Kroppenstedtia eburnea</name>
    <dbReference type="NCBI Taxonomy" id="714067"/>
    <lineage>
        <taxon>Bacteria</taxon>
        <taxon>Bacillati</taxon>
        <taxon>Bacillota</taxon>
        <taxon>Bacilli</taxon>
        <taxon>Bacillales</taxon>
        <taxon>Thermoactinomycetaceae</taxon>
        <taxon>Kroppenstedtia</taxon>
    </lineage>
</organism>
<keyword evidence="4" id="KW-1185">Reference proteome</keyword>
<sequence length="463" mass="51316">MGLPKLKHWGTGWLIAVLVFSSGCSLPSPFADTGKKEVSPSKAEESKPEDSGKSESSVQLEQIPSALKDLQHIREGAGRYGGDAYDLNKIRPELKKIPKYVNADELHKRLLNLMAEDYRPSIHALETFDTSIIDVADGPGGIRALKVPESQEVNIMILLDSSGSMADKVKGGVKMDLAKKAVKEFASNMPEGANVSLVVYGHKGSNAGADKKVSCESIEEIYPLAAYDGKTFQGSLDKFQPTGWTPLAGSMKLAQEKLASHTGSNVQNIVYVVSDGVETCDGDPVKAAEELNESNMKAVVNIIGFDVDNEGQKALKEVADAGGGTYKTVGSKVGLQEYFEGEYDRLYDQWGKWARDHYDKAQYVASIKYDRAGNLKQALYEQAEKEKHHLYAATEYLKEKHDFDYDVISEVQSRIYERRDTLQSYSIDQRDALQVEVIEKRDQIQNKVTNKRDTEQNELSNSR</sequence>
<dbReference type="SMART" id="SM00327">
    <property type="entry name" value="VWA"/>
    <property type="match status" value="1"/>
</dbReference>
<proteinExistence type="predicted"/>
<dbReference type="InterPro" id="IPR002035">
    <property type="entry name" value="VWF_A"/>
</dbReference>
<dbReference type="SUPFAM" id="SSF53300">
    <property type="entry name" value="vWA-like"/>
    <property type="match status" value="1"/>
</dbReference>
<protein>
    <submittedName>
        <fullName evidence="3">Ca-activated chloride channel family protein</fullName>
    </submittedName>
</protein>
<gene>
    <name evidence="3" type="ORF">SAMN05421790_11120</name>
</gene>
<feature type="compositionally biased region" description="Basic and acidic residues" evidence="1">
    <location>
        <begin position="33"/>
        <end position="53"/>
    </location>
</feature>
<feature type="compositionally biased region" description="Basic and acidic residues" evidence="1">
    <location>
        <begin position="444"/>
        <end position="455"/>
    </location>
</feature>
<dbReference type="PROSITE" id="PS50234">
    <property type="entry name" value="VWFA"/>
    <property type="match status" value="1"/>
</dbReference>
<dbReference type="Proteomes" id="UP000186795">
    <property type="component" value="Unassembled WGS sequence"/>
</dbReference>
<dbReference type="EMBL" id="FTOD01000011">
    <property type="protein sequence ID" value="SIT04754.1"/>
    <property type="molecule type" value="Genomic_DNA"/>
</dbReference>
<evidence type="ECO:0000313" key="4">
    <source>
        <dbReference type="Proteomes" id="UP000186795"/>
    </source>
</evidence>
<dbReference type="InterPro" id="IPR036465">
    <property type="entry name" value="vWFA_dom_sf"/>
</dbReference>